<sequence>MLKTRIALILSSALLVVTTLSACDEAEKVETGTVPYVKFHECARASTKLQEAGFTKVTFAAEGNENVPIELGKFKRCEVKQQEPDDGLEAPLSQEIKLIVAQEKVLRMAVSSCKPHPGARLVDNEKTLVLNGVGSQDPAGMGPEYLGCFLSAVRAPERVLTAMEATRTLDGRQHAEWDDISAEWSYHPDQGLDVVLYMKD</sequence>
<dbReference type="RefSeq" id="WP_197551059.1">
    <property type="nucleotide sequence ID" value="NZ_CP063213.1"/>
</dbReference>
<dbReference type="AlphaFoldDB" id="A0A7M1QUG5"/>
<protein>
    <recommendedName>
        <fullName evidence="4">Lipoprotein</fullName>
    </recommendedName>
</protein>
<evidence type="ECO:0008006" key="4">
    <source>
        <dbReference type="Google" id="ProtNLM"/>
    </source>
</evidence>
<gene>
    <name evidence="2" type="ORF">INS88_09600</name>
</gene>
<dbReference type="PROSITE" id="PS51257">
    <property type="entry name" value="PROKAR_LIPOPROTEIN"/>
    <property type="match status" value="1"/>
</dbReference>
<keyword evidence="1" id="KW-0732">Signal</keyword>
<dbReference type="Proteomes" id="UP000595053">
    <property type="component" value="Chromosome"/>
</dbReference>
<evidence type="ECO:0000313" key="3">
    <source>
        <dbReference type="Proteomes" id="UP000595053"/>
    </source>
</evidence>
<feature type="signal peptide" evidence="1">
    <location>
        <begin position="1"/>
        <end position="22"/>
    </location>
</feature>
<evidence type="ECO:0000256" key="1">
    <source>
        <dbReference type="SAM" id="SignalP"/>
    </source>
</evidence>
<keyword evidence="3" id="KW-1185">Reference proteome</keyword>
<feature type="chain" id="PRO_5029734665" description="Lipoprotein" evidence="1">
    <location>
        <begin position="23"/>
        <end position="200"/>
    </location>
</feature>
<name>A0A7M1QUG5_9ACTO</name>
<proteinExistence type="predicted"/>
<dbReference type="EMBL" id="CP063213">
    <property type="protein sequence ID" value="QOR45496.1"/>
    <property type="molecule type" value="Genomic_DNA"/>
</dbReference>
<reference evidence="2 3" key="1">
    <citation type="submission" date="2020-10" db="EMBL/GenBank/DDBJ databases">
        <title>Trueperella pecoris sp. nov. isolated from bovine and porcine specimens.</title>
        <authorList>
            <person name="Schoenecker L."/>
            <person name="Schnydrig P."/>
            <person name="Brodard I."/>
            <person name="Thomann A."/>
            <person name="Hemphill A."/>
            <person name="Rodriguez-Campos S."/>
            <person name="Perreten V."/>
            <person name="Jores J."/>
            <person name="Kittl S."/>
        </authorList>
    </citation>
    <scope>NUCLEOTIDE SEQUENCE [LARGE SCALE GENOMIC DNA]</scope>
    <source>
        <strain evidence="2 3">15A0121</strain>
    </source>
</reference>
<organism evidence="2 3">
    <name type="scientific">Trueperella pecoris</name>
    <dbReference type="NCBI Taxonomy" id="2733571"/>
    <lineage>
        <taxon>Bacteria</taxon>
        <taxon>Bacillati</taxon>
        <taxon>Actinomycetota</taxon>
        <taxon>Actinomycetes</taxon>
        <taxon>Actinomycetales</taxon>
        <taxon>Actinomycetaceae</taxon>
        <taxon>Trueperella</taxon>
    </lineage>
</organism>
<evidence type="ECO:0000313" key="2">
    <source>
        <dbReference type="EMBL" id="QOR45496.1"/>
    </source>
</evidence>
<accession>A0A7M1QUG5</accession>